<evidence type="ECO:0000313" key="2">
    <source>
        <dbReference type="Proteomes" id="UP000306145"/>
    </source>
</evidence>
<dbReference type="RefSeq" id="WP_139587288.1">
    <property type="nucleotide sequence ID" value="NZ_VDFY01000242.1"/>
</dbReference>
<dbReference type="Proteomes" id="UP000306145">
    <property type="component" value="Unassembled WGS sequence"/>
</dbReference>
<accession>A0A5C4QG44</accession>
<dbReference type="AlphaFoldDB" id="A0A5C4QG44"/>
<dbReference type="EMBL" id="VDFY01000242">
    <property type="protein sequence ID" value="TNH23316.1"/>
    <property type="molecule type" value="Genomic_DNA"/>
</dbReference>
<keyword evidence="2" id="KW-1185">Reference proteome</keyword>
<name>A0A5C4QG44_9ACTN</name>
<gene>
    <name evidence="1" type="ORF">FHG89_27380</name>
</gene>
<sequence length="62" mass="6880">MTKQRAYLNHDPQIRHAIAAVAMATRRAEDTLTDAHTHQLTDVERADLTDAITRLTSLAGKP</sequence>
<comment type="caution">
    <text evidence="1">The sequence shown here is derived from an EMBL/GenBank/DDBJ whole genome shotgun (WGS) entry which is preliminary data.</text>
</comment>
<protein>
    <submittedName>
        <fullName evidence="1">Uncharacterized protein</fullName>
    </submittedName>
</protein>
<proteinExistence type="predicted"/>
<evidence type="ECO:0000313" key="1">
    <source>
        <dbReference type="EMBL" id="TNH23316.1"/>
    </source>
</evidence>
<organism evidence="1 2">
    <name type="scientific">Micromonospora orduensis</name>
    <dbReference type="NCBI Taxonomy" id="1420891"/>
    <lineage>
        <taxon>Bacteria</taxon>
        <taxon>Bacillati</taxon>
        <taxon>Actinomycetota</taxon>
        <taxon>Actinomycetes</taxon>
        <taxon>Micromonosporales</taxon>
        <taxon>Micromonosporaceae</taxon>
        <taxon>Micromonospora</taxon>
    </lineage>
</organism>
<reference evidence="1 2" key="1">
    <citation type="submission" date="2019-06" db="EMBL/GenBank/DDBJ databases">
        <title>Micromonospora ordensis sp. nov., isolated from deep marine sediment.</title>
        <authorList>
            <person name="Veyisoglu A."/>
            <person name="Carro L."/>
            <person name="Klenk H.-P."/>
            <person name="Sahin N."/>
        </authorList>
    </citation>
    <scope>NUCLEOTIDE SEQUENCE [LARGE SCALE GENOMIC DNA]</scope>
    <source>
        <strain evidence="1 2">S2509</strain>
    </source>
</reference>